<reference evidence="1 2" key="1">
    <citation type="submission" date="2018-12" db="EMBL/GenBank/DDBJ databases">
        <authorList>
            <consortium name="Pathogen Informatics"/>
        </authorList>
    </citation>
    <scope>NUCLEOTIDE SEQUENCE [LARGE SCALE GENOMIC DNA]</scope>
    <source>
        <strain evidence="1 2">NCTC6754</strain>
    </source>
</reference>
<gene>
    <name evidence="1" type="primary">arnA_1</name>
    <name evidence="1" type="ORF">NCTC6754_04545</name>
</gene>
<accession>A0A3S4HU97</accession>
<name>A0A3S4HU97_SALET</name>
<proteinExistence type="predicted"/>
<dbReference type="Gene3D" id="3.40.50.720">
    <property type="entry name" value="NAD(P)-binding Rossmann-like Domain"/>
    <property type="match status" value="1"/>
</dbReference>
<dbReference type="AlphaFoldDB" id="A0A3S4HU97"/>
<dbReference type="Proteomes" id="UP000269208">
    <property type="component" value="Chromosome"/>
</dbReference>
<dbReference type="EMBL" id="LR134190">
    <property type="protein sequence ID" value="VEB56773.1"/>
    <property type="molecule type" value="Genomic_DNA"/>
</dbReference>
<evidence type="ECO:0000313" key="1">
    <source>
        <dbReference type="EMBL" id="VEB56773.1"/>
    </source>
</evidence>
<sequence>MNDGDRCDGKIINIGNPDNEASIQELATLLLDSFDKHPLRCHFPPFAGFQVVESRSYYGKGLSGCRTPETQYRQCQALSGLGTVYCDA</sequence>
<organism evidence="1 2">
    <name type="scientific">Salmonella enterica I</name>
    <dbReference type="NCBI Taxonomy" id="59201"/>
    <lineage>
        <taxon>Bacteria</taxon>
        <taxon>Pseudomonadati</taxon>
        <taxon>Pseudomonadota</taxon>
        <taxon>Gammaproteobacteria</taxon>
        <taxon>Enterobacterales</taxon>
        <taxon>Enterobacteriaceae</taxon>
        <taxon>Salmonella</taxon>
    </lineage>
</organism>
<evidence type="ECO:0000313" key="2">
    <source>
        <dbReference type="Proteomes" id="UP000269208"/>
    </source>
</evidence>
<protein>
    <submittedName>
        <fullName evidence="1">Lipopolysaccharide modification protein</fullName>
    </submittedName>
</protein>